<feature type="region of interest" description="Disordered" evidence="1">
    <location>
        <begin position="1"/>
        <end position="29"/>
    </location>
</feature>
<protein>
    <submittedName>
        <fullName evidence="2">Uncharacterized protein</fullName>
    </submittedName>
</protein>
<feature type="compositionally biased region" description="Polar residues" evidence="1">
    <location>
        <begin position="53"/>
        <end position="73"/>
    </location>
</feature>
<name>A0A8K0CZF9_IGNLU</name>
<feature type="compositionally biased region" description="Polar residues" evidence="1">
    <location>
        <begin position="250"/>
        <end position="265"/>
    </location>
</feature>
<evidence type="ECO:0000313" key="2">
    <source>
        <dbReference type="EMBL" id="KAF2896570.1"/>
    </source>
</evidence>
<dbReference type="OrthoDB" id="6727727at2759"/>
<feature type="compositionally biased region" description="Polar residues" evidence="1">
    <location>
        <begin position="14"/>
        <end position="29"/>
    </location>
</feature>
<evidence type="ECO:0000256" key="1">
    <source>
        <dbReference type="SAM" id="MobiDB-lite"/>
    </source>
</evidence>
<keyword evidence="3" id="KW-1185">Reference proteome</keyword>
<proteinExistence type="predicted"/>
<feature type="compositionally biased region" description="Basic residues" evidence="1">
    <location>
        <begin position="233"/>
        <end position="242"/>
    </location>
</feature>
<organism evidence="2 3">
    <name type="scientific">Ignelater luminosus</name>
    <name type="common">Cucubano</name>
    <name type="synonym">Pyrophorus luminosus</name>
    <dbReference type="NCBI Taxonomy" id="2038154"/>
    <lineage>
        <taxon>Eukaryota</taxon>
        <taxon>Metazoa</taxon>
        <taxon>Ecdysozoa</taxon>
        <taxon>Arthropoda</taxon>
        <taxon>Hexapoda</taxon>
        <taxon>Insecta</taxon>
        <taxon>Pterygota</taxon>
        <taxon>Neoptera</taxon>
        <taxon>Endopterygota</taxon>
        <taxon>Coleoptera</taxon>
        <taxon>Polyphaga</taxon>
        <taxon>Elateriformia</taxon>
        <taxon>Elateroidea</taxon>
        <taxon>Elateridae</taxon>
        <taxon>Agrypninae</taxon>
        <taxon>Pyrophorini</taxon>
        <taxon>Ignelater</taxon>
    </lineage>
</organism>
<accession>A0A8K0CZF9</accession>
<evidence type="ECO:0000313" key="3">
    <source>
        <dbReference type="Proteomes" id="UP000801492"/>
    </source>
</evidence>
<sequence length="416" mass="47694">PHAVRRASAGVGTTVYTHSGTDTTQSSNVIQKARSYNDLVAAIQKLLPKLRSRSQSSSDDNTLTPDINSNNPRKSSRRMSKTFRRMPEIIVHPPEENITSSLPDLNTIFSTQKRDSVVNFVSDLNYSCPDLNFYSGYKNLHAMACSSTESFESCENQFKRPVFQRQSSWPDYNEPEEFAPISKNPCRTYMNELKYLQNSLSEIEICVYCQKLIEKCNCKPIKFKAPKWSGLSKSRKGRRRELQRKESSKHISSQKVETQTSNVNVNQPKLRRKKTDITPTDILKHKLKQSLSMHNLYASPSGHDYNHHHTIHTSTDIPQNITEFKFYNYKNEKRSNSFETITENVTFGSIDPRRTSQLSEHARFSNSLENVYSKYKSQSHPQQSNTISILKCCCGNAHCGSVVPINIYLETYYTKT</sequence>
<feature type="non-terminal residue" evidence="2">
    <location>
        <position position="416"/>
    </location>
</feature>
<dbReference type="EMBL" id="VTPC01004935">
    <property type="protein sequence ID" value="KAF2896570.1"/>
    <property type="molecule type" value="Genomic_DNA"/>
</dbReference>
<dbReference type="AlphaFoldDB" id="A0A8K0CZF9"/>
<feature type="non-terminal residue" evidence="2">
    <location>
        <position position="1"/>
    </location>
</feature>
<reference evidence="2" key="1">
    <citation type="submission" date="2019-08" db="EMBL/GenBank/DDBJ databases">
        <title>The genome of the North American firefly Photinus pyralis.</title>
        <authorList>
            <consortium name="Photinus pyralis genome working group"/>
            <person name="Fallon T.R."/>
            <person name="Sander Lower S.E."/>
            <person name="Weng J.-K."/>
        </authorList>
    </citation>
    <scope>NUCLEOTIDE SEQUENCE</scope>
    <source>
        <strain evidence="2">TRF0915ILg1</strain>
        <tissue evidence="2">Whole body</tissue>
    </source>
</reference>
<comment type="caution">
    <text evidence="2">The sequence shown here is derived from an EMBL/GenBank/DDBJ whole genome shotgun (WGS) entry which is preliminary data.</text>
</comment>
<feature type="region of interest" description="Disordered" evidence="1">
    <location>
        <begin position="229"/>
        <end position="265"/>
    </location>
</feature>
<dbReference type="Proteomes" id="UP000801492">
    <property type="component" value="Unassembled WGS sequence"/>
</dbReference>
<gene>
    <name evidence="2" type="ORF">ILUMI_09620</name>
</gene>
<feature type="region of interest" description="Disordered" evidence="1">
    <location>
        <begin position="50"/>
        <end position="80"/>
    </location>
</feature>